<evidence type="ECO:0000313" key="1">
    <source>
        <dbReference type="EMBL" id="EDP55733.1"/>
    </source>
</evidence>
<dbReference type="EMBL" id="DS499594">
    <property type="protein sequence ID" value="EDP55733.1"/>
    <property type="molecule type" value="Genomic_DNA"/>
</dbReference>
<proteinExistence type="predicted"/>
<dbReference type="AlphaFoldDB" id="B0XNA8"/>
<evidence type="ECO:0000313" key="2">
    <source>
        <dbReference type="Proteomes" id="UP000001699"/>
    </source>
</evidence>
<sequence>MIRLIFFSLFRGAGDTGVDEPETLLSTLSTYFFGFFVQTHAMKSRLAAKAVQPL</sequence>
<dbReference type="VEuPathDB" id="FungiDB:AFUB_004300"/>
<gene>
    <name evidence="1" type="ORF">AFUB_004300</name>
</gene>
<name>B0XNA8_ASPFC</name>
<keyword evidence="2" id="KW-1185">Reference proteome</keyword>
<dbReference type="Proteomes" id="UP000001699">
    <property type="component" value="Unassembled WGS sequence"/>
</dbReference>
<reference evidence="1 2" key="1">
    <citation type="journal article" date="2008" name="PLoS Genet.">
        <title>Genomic islands in the pathogenic filamentous fungus Aspergillus fumigatus.</title>
        <authorList>
            <person name="Fedorova N.D."/>
            <person name="Khaldi N."/>
            <person name="Joardar V.S."/>
            <person name="Maiti R."/>
            <person name="Amedeo P."/>
            <person name="Anderson M.J."/>
            <person name="Crabtree J."/>
            <person name="Silva J.C."/>
            <person name="Badger J.H."/>
            <person name="Albarraq A."/>
            <person name="Angiuoli S."/>
            <person name="Bussey H."/>
            <person name="Bowyer P."/>
            <person name="Cotty P.J."/>
            <person name="Dyer P.S."/>
            <person name="Egan A."/>
            <person name="Galens K."/>
            <person name="Fraser-Liggett C.M."/>
            <person name="Haas B.J."/>
            <person name="Inman J.M."/>
            <person name="Kent R."/>
            <person name="Lemieux S."/>
            <person name="Malavazi I."/>
            <person name="Orvis J."/>
            <person name="Roemer T."/>
            <person name="Ronning C.M."/>
            <person name="Sundaram J.P."/>
            <person name="Sutton G."/>
            <person name="Turner G."/>
            <person name="Venter J.C."/>
            <person name="White O.R."/>
            <person name="Whitty B.R."/>
            <person name="Youngman P."/>
            <person name="Wolfe K.H."/>
            <person name="Goldman G.H."/>
            <person name="Wortman J.R."/>
            <person name="Jiang B."/>
            <person name="Denning D.W."/>
            <person name="Nierman W.C."/>
        </authorList>
    </citation>
    <scope>NUCLEOTIDE SEQUENCE [LARGE SCALE GENOMIC DNA]</scope>
    <source>
        <strain evidence="2">CBS 144.89 / FGSC A1163 / CEA10</strain>
    </source>
</reference>
<organism evidence="1 2">
    <name type="scientific">Aspergillus fumigatus (strain CBS 144.89 / FGSC A1163 / CEA10)</name>
    <name type="common">Neosartorya fumigata</name>
    <dbReference type="NCBI Taxonomy" id="451804"/>
    <lineage>
        <taxon>Eukaryota</taxon>
        <taxon>Fungi</taxon>
        <taxon>Dikarya</taxon>
        <taxon>Ascomycota</taxon>
        <taxon>Pezizomycotina</taxon>
        <taxon>Eurotiomycetes</taxon>
        <taxon>Eurotiomycetidae</taxon>
        <taxon>Eurotiales</taxon>
        <taxon>Aspergillaceae</taxon>
        <taxon>Aspergillus</taxon>
        <taxon>Aspergillus subgen. Fumigati</taxon>
    </lineage>
</organism>
<protein>
    <submittedName>
        <fullName evidence="1">Uncharacterized protein</fullName>
    </submittedName>
</protein>
<accession>B0XNA8</accession>
<dbReference type="HOGENOM" id="CLU_3049903_0_0_1"/>